<evidence type="ECO:0000313" key="2">
    <source>
        <dbReference type="EMBL" id="KAH0932026.1"/>
    </source>
</evidence>
<reference evidence="3 4" key="1">
    <citation type="submission" date="2021-05" db="EMBL/GenBank/DDBJ databases">
        <title>Genome Assembly of Synthetic Allotetraploid Brassica napus Reveals Homoeologous Exchanges between Subgenomes.</title>
        <authorList>
            <person name="Davis J.T."/>
        </authorList>
    </citation>
    <scope>NUCLEOTIDE SEQUENCE [LARGE SCALE GENOMIC DNA]</scope>
    <source>
        <strain evidence="4">cv. Da-Ae</strain>
        <tissue evidence="3">Seedling</tissue>
    </source>
</reference>
<evidence type="ECO:0000256" key="1">
    <source>
        <dbReference type="SAM" id="MobiDB-lite"/>
    </source>
</evidence>
<protein>
    <submittedName>
        <fullName evidence="3">Uncharacterized protein</fullName>
    </submittedName>
</protein>
<dbReference type="EMBL" id="JAGKQM010000003">
    <property type="protein sequence ID" value="KAH0932043.1"/>
    <property type="molecule type" value="Genomic_DNA"/>
</dbReference>
<gene>
    <name evidence="2" type="ORF">HID58_009143</name>
    <name evidence="3" type="ORF">HID58_009160</name>
</gene>
<feature type="region of interest" description="Disordered" evidence="1">
    <location>
        <begin position="70"/>
        <end position="149"/>
    </location>
</feature>
<dbReference type="EMBL" id="JAGKQM010000003">
    <property type="protein sequence ID" value="KAH0932026.1"/>
    <property type="molecule type" value="Genomic_DNA"/>
</dbReference>
<accession>A0ABQ8DS09</accession>
<dbReference type="PANTHER" id="PTHR34807:SF3">
    <property type="entry name" value="OS08G0270800 PROTEIN"/>
    <property type="match status" value="1"/>
</dbReference>
<evidence type="ECO:0000313" key="4">
    <source>
        <dbReference type="Proteomes" id="UP000824890"/>
    </source>
</evidence>
<name>A0ABQ8DS09_BRANA</name>
<keyword evidence="4" id="KW-1185">Reference proteome</keyword>
<dbReference type="Proteomes" id="UP000824890">
    <property type="component" value="Unassembled WGS sequence"/>
</dbReference>
<sequence length="149" mass="17778">MNPTHAEFTTSNLYPCEDLKVRLRHHSLMQDYQELHMDTVAMRKRLKTMRERKATLMAEVRFLRRRYRHLRQRDQPVKQPPGVKKGEEEEETEAGNNSEERMRVEDSKRISIIEMQQQKEMKLSSCRDGENGSNKRKISWQDPVAPLRV</sequence>
<organism evidence="3 4">
    <name type="scientific">Brassica napus</name>
    <name type="common">Rape</name>
    <dbReference type="NCBI Taxonomy" id="3708"/>
    <lineage>
        <taxon>Eukaryota</taxon>
        <taxon>Viridiplantae</taxon>
        <taxon>Streptophyta</taxon>
        <taxon>Embryophyta</taxon>
        <taxon>Tracheophyta</taxon>
        <taxon>Spermatophyta</taxon>
        <taxon>Magnoliopsida</taxon>
        <taxon>eudicotyledons</taxon>
        <taxon>Gunneridae</taxon>
        <taxon>Pentapetalae</taxon>
        <taxon>rosids</taxon>
        <taxon>malvids</taxon>
        <taxon>Brassicales</taxon>
        <taxon>Brassicaceae</taxon>
        <taxon>Brassiceae</taxon>
        <taxon>Brassica</taxon>
    </lineage>
</organism>
<dbReference type="PANTHER" id="PTHR34807">
    <property type="entry name" value="OS08G0270800 PROTEIN"/>
    <property type="match status" value="1"/>
</dbReference>
<proteinExistence type="predicted"/>
<evidence type="ECO:0000313" key="3">
    <source>
        <dbReference type="EMBL" id="KAH0932043.1"/>
    </source>
</evidence>
<comment type="caution">
    <text evidence="3">The sequence shown here is derived from an EMBL/GenBank/DDBJ whole genome shotgun (WGS) entry which is preliminary data.</text>
</comment>
<feature type="compositionally biased region" description="Basic and acidic residues" evidence="1">
    <location>
        <begin position="98"/>
        <end position="130"/>
    </location>
</feature>